<proteinExistence type="predicted"/>
<feature type="compositionally biased region" description="Acidic residues" evidence="4">
    <location>
        <begin position="557"/>
        <end position="567"/>
    </location>
</feature>
<feature type="region of interest" description="Disordered" evidence="4">
    <location>
        <begin position="534"/>
        <end position="581"/>
    </location>
</feature>
<feature type="region of interest" description="Disordered" evidence="4">
    <location>
        <begin position="30"/>
        <end position="59"/>
    </location>
</feature>
<dbReference type="Proteomes" id="UP001224775">
    <property type="component" value="Unassembled WGS sequence"/>
</dbReference>
<dbReference type="InterPro" id="IPR052420">
    <property type="entry name" value="Espin/Espin-like"/>
</dbReference>
<dbReference type="GO" id="GO:0005737">
    <property type="term" value="C:cytoplasm"/>
    <property type="evidence" value="ECO:0007669"/>
    <property type="project" value="TreeGrafter"/>
</dbReference>
<dbReference type="SUPFAM" id="SSF48403">
    <property type="entry name" value="Ankyrin repeat"/>
    <property type="match status" value="1"/>
</dbReference>
<evidence type="ECO:0000256" key="3">
    <source>
        <dbReference type="SAM" id="Coils"/>
    </source>
</evidence>
<feature type="compositionally biased region" description="Basic and acidic residues" evidence="4">
    <location>
        <begin position="542"/>
        <end position="556"/>
    </location>
</feature>
<dbReference type="PANTHER" id="PTHR24153">
    <property type="entry name" value="ESPIN"/>
    <property type="match status" value="1"/>
</dbReference>
<dbReference type="Gene3D" id="1.25.40.20">
    <property type="entry name" value="Ankyrin repeat-containing domain"/>
    <property type="match status" value="1"/>
</dbReference>
<keyword evidence="6" id="KW-1185">Reference proteome</keyword>
<dbReference type="Pfam" id="PF13637">
    <property type="entry name" value="Ank_4"/>
    <property type="match status" value="1"/>
</dbReference>
<dbReference type="InterPro" id="IPR002110">
    <property type="entry name" value="Ankyrin_rpt"/>
</dbReference>
<comment type="caution">
    <text evidence="5">The sequence shown here is derived from an EMBL/GenBank/DDBJ whole genome shotgun (WGS) entry which is preliminary data.</text>
</comment>
<keyword evidence="2" id="KW-0040">ANK repeat</keyword>
<accession>A0AAD8Y1A0</accession>
<gene>
    <name evidence="5" type="ORF">QTG54_011853</name>
</gene>
<dbReference type="AlphaFoldDB" id="A0AAD8Y1A0"/>
<dbReference type="InterPro" id="IPR036770">
    <property type="entry name" value="Ankyrin_rpt-contain_sf"/>
</dbReference>
<feature type="coiled-coil region" evidence="3">
    <location>
        <begin position="311"/>
        <end position="345"/>
    </location>
</feature>
<dbReference type="GO" id="GO:0051017">
    <property type="term" value="P:actin filament bundle assembly"/>
    <property type="evidence" value="ECO:0007669"/>
    <property type="project" value="TreeGrafter"/>
</dbReference>
<dbReference type="PANTHER" id="PTHR24153:SF8">
    <property type="entry name" value="FORKED, ISOFORM F"/>
    <property type="match status" value="1"/>
</dbReference>
<dbReference type="GO" id="GO:0051015">
    <property type="term" value="F:actin filament binding"/>
    <property type="evidence" value="ECO:0007669"/>
    <property type="project" value="TreeGrafter"/>
</dbReference>
<evidence type="ECO:0000256" key="4">
    <source>
        <dbReference type="SAM" id="MobiDB-lite"/>
    </source>
</evidence>
<evidence type="ECO:0000313" key="6">
    <source>
        <dbReference type="Proteomes" id="UP001224775"/>
    </source>
</evidence>
<evidence type="ECO:0000256" key="2">
    <source>
        <dbReference type="ARBA" id="ARBA00023043"/>
    </source>
</evidence>
<reference evidence="5" key="1">
    <citation type="submission" date="2023-06" db="EMBL/GenBank/DDBJ databases">
        <title>Survivors Of The Sea: Transcriptome response of Skeletonema marinoi to long-term dormancy.</title>
        <authorList>
            <person name="Pinder M.I.M."/>
            <person name="Kourtchenko O."/>
            <person name="Robertson E.K."/>
            <person name="Larsson T."/>
            <person name="Maumus F."/>
            <person name="Osuna-Cruz C.M."/>
            <person name="Vancaester E."/>
            <person name="Stenow R."/>
            <person name="Vandepoele K."/>
            <person name="Ploug H."/>
            <person name="Bruchert V."/>
            <person name="Godhe A."/>
            <person name="Topel M."/>
        </authorList>
    </citation>
    <scope>NUCLEOTIDE SEQUENCE</scope>
    <source>
        <strain evidence="5">R05AC</strain>
    </source>
</reference>
<evidence type="ECO:0000313" key="5">
    <source>
        <dbReference type="EMBL" id="KAK1737567.1"/>
    </source>
</evidence>
<dbReference type="EMBL" id="JATAAI010000025">
    <property type="protein sequence ID" value="KAK1737567.1"/>
    <property type="molecule type" value="Genomic_DNA"/>
</dbReference>
<feature type="compositionally biased region" description="Polar residues" evidence="4">
    <location>
        <begin position="30"/>
        <end position="39"/>
    </location>
</feature>
<sequence>MVVASPGNGVMAPDTATANAAMLDVRKQQVNTMQRSVSPVSARGTEYREERVTPRSPAGSVYSAQRAMSPGRTRFECDYDSNPTELYLAIQRKDWRGAEAVLDTEPHDASTWAPLPTIKALLDVHPEAAACKDDQGMLAIHLAFRNGASEQVVQLLLQTFPQSVNVEDRKGRTPMVLAKQSSHPNKDAYIAILQGGPAFYALSRANRGDSSVATTTVGGGRVAELEAELAKTQETSEVLVDHVNSLEAQLASRSDTERFLATKIATLMLSLRLSPLNLKRPVFPLPPKTLNSKRIMPLLRNATKIEKVKEYKVTNKDRFEFEEKIEKAEKDAASAQANVTALEATLQKKIESEKSLASQVSMLASQLASSANSTTEATSHYQVKCEELEGQNSKLRSQIAVLNGKLTTVASALDAMSAEQERIIEAAVKHEQTMATAIEAHKLIVATTAKQESLMEEAAKEREEIVAILMRQAEDSEKTVEDREKVLDMVKELEPMAEAATTERDAVVASVQKQREYMDFMMNGELQFLKKTVSEEENADVIEEKTQEMESKKEEFLTEETPVEESSPEEHIGDVEEAAAE</sequence>
<keyword evidence="1" id="KW-0677">Repeat</keyword>
<name>A0AAD8Y1A0_9STRA</name>
<organism evidence="5 6">
    <name type="scientific">Skeletonema marinoi</name>
    <dbReference type="NCBI Taxonomy" id="267567"/>
    <lineage>
        <taxon>Eukaryota</taxon>
        <taxon>Sar</taxon>
        <taxon>Stramenopiles</taxon>
        <taxon>Ochrophyta</taxon>
        <taxon>Bacillariophyta</taxon>
        <taxon>Coscinodiscophyceae</taxon>
        <taxon>Thalassiosirophycidae</taxon>
        <taxon>Thalassiosirales</taxon>
        <taxon>Skeletonemataceae</taxon>
        <taxon>Skeletonema</taxon>
        <taxon>Skeletonema marinoi-dohrnii complex</taxon>
    </lineage>
</organism>
<evidence type="ECO:0000256" key="1">
    <source>
        <dbReference type="ARBA" id="ARBA00022737"/>
    </source>
</evidence>
<keyword evidence="3" id="KW-0175">Coiled coil</keyword>
<protein>
    <submittedName>
        <fullName evidence="5">Uncharacterized protein</fullName>
    </submittedName>
</protein>